<comment type="caution">
    <text evidence="1">The sequence shown here is derived from an EMBL/GenBank/DDBJ whole genome shotgun (WGS) entry which is preliminary data.</text>
</comment>
<dbReference type="EMBL" id="MU006736">
    <property type="protein sequence ID" value="KAF2623536.1"/>
    <property type="molecule type" value="Genomic_DNA"/>
</dbReference>
<sequence length="151" mass="17153">MRLRLLLRTNVSFLLASLVSSLEVMYFRDLQIEVQLPRYDLPLPRSLISSPLRQPSHDHPGLGDFMYGEQVACVDVTCIHTDVSREDVQILWRVSSVVVTEAKRCVMGIVSLMMTRWIVIRANLMRGTERSLTLSTHERKLCETGDGVPLA</sequence>
<name>A0ACB6RNS2_9PLEO</name>
<accession>A0ACB6RNS2</accession>
<dbReference type="Proteomes" id="UP000799754">
    <property type="component" value="Unassembled WGS sequence"/>
</dbReference>
<reference evidence="1" key="1">
    <citation type="journal article" date="2020" name="Stud. Mycol.">
        <title>101 Dothideomycetes genomes: a test case for predicting lifestyles and emergence of pathogens.</title>
        <authorList>
            <person name="Haridas S."/>
            <person name="Albert R."/>
            <person name="Binder M."/>
            <person name="Bloem J."/>
            <person name="Labutti K."/>
            <person name="Salamov A."/>
            <person name="Andreopoulos B."/>
            <person name="Baker S."/>
            <person name="Barry K."/>
            <person name="Bills G."/>
            <person name="Bluhm B."/>
            <person name="Cannon C."/>
            <person name="Castanera R."/>
            <person name="Culley D."/>
            <person name="Daum C."/>
            <person name="Ezra D."/>
            <person name="Gonzalez J."/>
            <person name="Henrissat B."/>
            <person name="Kuo A."/>
            <person name="Liang C."/>
            <person name="Lipzen A."/>
            <person name="Lutzoni F."/>
            <person name="Magnuson J."/>
            <person name="Mondo S."/>
            <person name="Nolan M."/>
            <person name="Ohm R."/>
            <person name="Pangilinan J."/>
            <person name="Park H.-J."/>
            <person name="Ramirez L."/>
            <person name="Alfaro M."/>
            <person name="Sun H."/>
            <person name="Tritt A."/>
            <person name="Yoshinaga Y."/>
            <person name="Zwiers L.-H."/>
            <person name="Turgeon B."/>
            <person name="Goodwin S."/>
            <person name="Spatafora J."/>
            <person name="Crous P."/>
            <person name="Grigoriev I."/>
        </authorList>
    </citation>
    <scope>NUCLEOTIDE SEQUENCE</scope>
    <source>
        <strain evidence="1">CBS 525.71</strain>
    </source>
</reference>
<gene>
    <name evidence="1" type="ORF">BU25DRAFT_176385</name>
</gene>
<evidence type="ECO:0000313" key="1">
    <source>
        <dbReference type="EMBL" id="KAF2623536.1"/>
    </source>
</evidence>
<protein>
    <submittedName>
        <fullName evidence="1">Uncharacterized protein</fullName>
    </submittedName>
</protein>
<keyword evidence="2" id="KW-1185">Reference proteome</keyword>
<proteinExistence type="predicted"/>
<evidence type="ECO:0000313" key="2">
    <source>
        <dbReference type="Proteomes" id="UP000799754"/>
    </source>
</evidence>
<organism evidence="1 2">
    <name type="scientific">Macroventuria anomochaeta</name>
    <dbReference type="NCBI Taxonomy" id="301207"/>
    <lineage>
        <taxon>Eukaryota</taxon>
        <taxon>Fungi</taxon>
        <taxon>Dikarya</taxon>
        <taxon>Ascomycota</taxon>
        <taxon>Pezizomycotina</taxon>
        <taxon>Dothideomycetes</taxon>
        <taxon>Pleosporomycetidae</taxon>
        <taxon>Pleosporales</taxon>
        <taxon>Pleosporineae</taxon>
        <taxon>Didymellaceae</taxon>
        <taxon>Macroventuria</taxon>
    </lineage>
</organism>